<sequence length="401" mass="42959">MSTSSPAGNTQPRMRIRELLPNIFLGDWKPGPLNSITDVAGVRVHTQEIFADDGNVNTGVTCILPREDWFWKACYAGLFSFNGSGEMTGSHWINETGLLHSPVVITNTFAVGAAYQGIYEYTIKSQGFKKGEADWYVLPVVAETFDGYLNDLTQFAVKPEHIIKGLESVSSERVREGAVGGGTGMICHYFKGGTGSSSRLVPGFDAKGEPKTYTIAALVQANYGKKPHLRIQGVPVGRILAEEAAKAAGNDVAQKAAQEELEAEKNRKDGSIIVILATDAPLHPTQLQRIAKRATVGLARVGGNGHNGSGDIFLAFSTGNGIPAQTISMDRPAVDPFKPTTITAELVDGSSINGLFEAAADATEEAIYNALCMAETMTGNKGHKVEALPLERVKEVMSKYL</sequence>
<name>A0ABY0GXQ0_9PEZI</name>
<comment type="similarity">
    <text evidence="1">Belongs to the peptidase S58 family.</text>
</comment>
<proteinExistence type="inferred from homology"/>
<dbReference type="SUPFAM" id="SSF56266">
    <property type="entry name" value="DmpA/ArgJ-like"/>
    <property type="match status" value="1"/>
</dbReference>
<dbReference type="InterPro" id="IPR005321">
    <property type="entry name" value="Peptidase_S58_DmpA"/>
</dbReference>
<protein>
    <submittedName>
        <fullName evidence="2">Uncharacterized protein</fullName>
    </submittedName>
</protein>
<dbReference type="EMBL" id="QJNS01000515">
    <property type="protein sequence ID" value="RYO76988.1"/>
    <property type="molecule type" value="Genomic_DNA"/>
</dbReference>
<evidence type="ECO:0000313" key="2">
    <source>
        <dbReference type="EMBL" id="RYO76988.1"/>
    </source>
</evidence>
<keyword evidence="3" id="KW-1185">Reference proteome</keyword>
<evidence type="ECO:0000256" key="1">
    <source>
        <dbReference type="ARBA" id="ARBA00007068"/>
    </source>
</evidence>
<accession>A0ABY0GXQ0</accession>
<dbReference type="CDD" id="cd02253">
    <property type="entry name" value="DmpA"/>
    <property type="match status" value="1"/>
</dbReference>
<reference evidence="2 3" key="1">
    <citation type="submission" date="2018-06" db="EMBL/GenBank/DDBJ databases">
        <title>Complete Genomes of Monosporascus.</title>
        <authorList>
            <person name="Robinson A.J."/>
            <person name="Natvig D.O."/>
        </authorList>
    </citation>
    <scope>NUCLEOTIDE SEQUENCE [LARGE SCALE GENOMIC DNA]</scope>
    <source>
        <strain evidence="2 3">CBS 609.92</strain>
    </source>
</reference>
<dbReference type="Gene3D" id="3.60.70.12">
    <property type="entry name" value="L-amino peptidase D-ALA esterase/amidase"/>
    <property type="match status" value="1"/>
</dbReference>
<gene>
    <name evidence="2" type="ORF">DL762_009561</name>
</gene>
<dbReference type="PANTHER" id="PTHR36512:SF3">
    <property type="entry name" value="BLR5678 PROTEIN"/>
    <property type="match status" value="1"/>
</dbReference>
<dbReference type="Pfam" id="PF03576">
    <property type="entry name" value="Peptidase_S58"/>
    <property type="match status" value="1"/>
</dbReference>
<organism evidence="2 3">
    <name type="scientific">Monosporascus cannonballus</name>
    <dbReference type="NCBI Taxonomy" id="155416"/>
    <lineage>
        <taxon>Eukaryota</taxon>
        <taxon>Fungi</taxon>
        <taxon>Dikarya</taxon>
        <taxon>Ascomycota</taxon>
        <taxon>Pezizomycotina</taxon>
        <taxon>Sordariomycetes</taxon>
        <taxon>Xylariomycetidae</taxon>
        <taxon>Xylariales</taxon>
        <taxon>Xylariales incertae sedis</taxon>
        <taxon>Monosporascus</taxon>
    </lineage>
</organism>
<dbReference type="InterPro" id="IPR016117">
    <property type="entry name" value="ArgJ-like_dom_sf"/>
</dbReference>
<comment type="caution">
    <text evidence="2">The sequence shown here is derived from an EMBL/GenBank/DDBJ whole genome shotgun (WGS) entry which is preliminary data.</text>
</comment>
<dbReference type="PANTHER" id="PTHR36512">
    <property type="entry name" value="D-AMINOPEPTIDASE"/>
    <property type="match status" value="1"/>
</dbReference>
<evidence type="ECO:0000313" key="3">
    <source>
        <dbReference type="Proteomes" id="UP000294003"/>
    </source>
</evidence>
<dbReference type="Proteomes" id="UP000294003">
    <property type="component" value="Unassembled WGS sequence"/>
</dbReference>